<dbReference type="RefSeq" id="WP_145169156.1">
    <property type="nucleotide sequence ID" value="NZ_CP036525.1"/>
</dbReference>
<keyword evidence="2" id="KW-0802">TPR repeat</keyword>
<dbReference type="OrthoDB" id="243830at2"/>
<proteinExistence type="predicted"/>
<dbReference type="EMBL" id="CP036525">
    <property type="protein sequence ID" value="QDT03483.1"/>
    <property type="molecule type" value="Genomic_DNA"/>
</dbReference>
<organism evidence="4 5">
    <name type="scientific">Rubripirellula lacrimiformis</name>
    <dbReference type="NCBI Taxonomy" id="1930273"/>
    <lineage>
        <taxon>Bacteria</taxon>
        <taxon>Pseudomonadati</taxon>
        <taxon>Planctomycetota</taxon>
        <taxon>Planctomycetia</taxon>
        <taxon>Pirellulales</taxon>
        <taxon>Pirellulaceae</taxon>
        <taxon>Rubripirellula</taxon>
    </lineage>
</organism>
<dbReference type="PANTHER" id="PTHR45586:SF14">
    <property type="entry name" value="TETRATRICOPEPTIDE TPR_2 REPEAT PROTEIN"/>
    <property type="match status" value="1"/>
</dbReference>
<evidence type="ECO:0000256" key="3">
    <source>
        <dbReference type="SAM" id="MobiDB-lite"/>
    </source>
</evidence>
<dbReference type="InterPro" id="IPR011990">
    <property type="entry name" value="TPR-like_helical_dom_sf"/>
</dbReference>
<dbReference type="KEGG" id="rlc:K227x_18670"/>
<evidence type="ECO:0000313" key="5">
    <source>
        <dbReference type="Proteomes" id="UP000318538"/>
    </source>
</evidence>
<evidence type="ECO:0000256" key="1">
    <source>
        <dbReference type="ARBA" id="ARBA00022737"/>
    </source>
</evidence>
<dbReference type="Gene3D" id="1.25.40.10">
    <property type="entry name" value="Tetratricopeptide repeat domain"/>
    <property type="match status" value="2"/>
</dbReference>
<gene>
    <name evidence="4" type="ORF">K227x_18670</name>
</gene>
<evidence type="ECO:0000256" key="2">
    <source>
        <dbReference type="ARBA" id="ARBA00022803"/>
    </source>
</evidence>
<dbReference type="InterPro" id="IPR051012">
    <property type="entry name" value="CellSynth/LPSAsmb/PSIAsmb"/>
</dbReference>
<name>A0A517N8N0_9BACT</name>
<keyword evidence="5" id="KW-1185">Reference proteome</keyword>
<dbReference type="SUPFAM" id="SSF48452">
    <property type="entry name" value="TPR-like"/>
    <property type="match status" value="1"/>
</dbReference>
<sequence length="527" mass="58175">MIQYFNPLSWMRWSRQFVAGWFLSFPVRDVPKSMIAILVIGTLVVSSIAAWSEKSGWRERLLDRQLQTAIERDDYGTAELVLDRKIRLTPDDTQLLYRLGLTKDALDERETATEMMRTLVSTKRHDPAARWLLQNEFVGKDWSTLSVPEKDEFGELLKLLYSEAPNDLAIKTMYADYLIANGDFNKAIPLLDDLSRIQPMRGLQAAALARSQGNDALADRLATRTLDSVNQLIEEDPTNSILALAVAQNQLFLMRHAEAIRTLEAAIRRAKTDEDKRTLAMALGDGIVAWIKHMESTSTNSKQERLLALQMLQVALRNAPNNPRVLTVVADLVLATLNDDDEQLVAVRNALVSGSSPGIAHFIRGTAALMKGDVDRAQTSLELAAKELPNSGAILNNLAVAISTKDEGNLERALQISEQAIRQTPNATPHFYETRGQILLRLGRPKDAIPDLERAVSVPSLAKNAHLSLAKCYEAIGDDEIAKLHTEAAQADEGDNAVGSPAEPAEPEKNDSKTANPADTDTDTSKE</sequence>
<dbReference type="PANTHER" id="PTHR45586">
    <property type="entry name" value="TPR REPEAT-CONTAINING PROTEIN PA4667"/>
    <property type="match status" value="1"/>
</dbReference>
<dbReference type="Pfam" id="PF13432">
    <property type="entry name" value="TPR_16"/>
    <property type="match status" value="1"/>
</dbReference>
<protein>
    <submittedName>
        <fullName evidence="4">Tetratricopeptide repeat protein</fullName>
    </submittedName>
</protein>
<keyword evidence="1" id="KW-0677">Repeat</keyword>
<dbReference type="AlphaFoldDB" id="A0A517N8N0"/>
<feature type="region of interest" description="Disordered" evidence="3">
    <location>
        <begin position="485"/>
        <end position="527"/>
    </location>
</feature>
<evidence type="ECO:0000313" key="4">
    <source>
        <dbReference type="EMBL" id="QDT03483.1"/>
    </source>
</evidence>
<dbReference type="Proteomes" id="UP000318538">
    <property type="component" value="Chromosome"/>
</dbReference>
<accession>A0A517N8N0</accession>
<reference evidence="4 5" key="1">
    <citation type="submission" date="2019-02" db="EMBL/GenBank/DDBJ databases">
        <title>Deep-cultivation of Planctomycetes and their phenomic and genomic characterization uncovers novel biology.</title>
        <authorList>
            <person name="Wiegand S."/>
            <person name="Jogler M."/>
            <person name="Boedeker C."/>
            <person name="Pinto D."/>
            <person name="Vollmers J."/>
            <person name="Rivas-Marin E."/>
            <person name="Kohn T."/>
            <person name="Peeters S.H."/>
            <person name="Heuer A."/>
            <person name="Rast P."/>
            <person name="Oberbeckmann S."/>
            <person name="Bunk B."/>
            <person name="Jeske O."/>
            <person name="Meyerdierks A."/>
            <person name="Storesund J.E."/>
            <person name="Kallscheuer N."/>
            <person name="Luecker S."/>
            <person name="Lage O.M."/>
            <person name="Pohl T."/>
            <person name="Merkel B.J."/>
            <person name="Hornburger P."/>
            <person name="Mueller R.-W."/>
            <person name="Bruemmer F."/>
            <person name="Labrenz M."/>
            <person name="Spormann A.M."/>
            <person name="Op den Camp H."/>
            <person name="Overmann J."/>
            <person name="Amann R."/>
            <person name="Jetten M.S.M."/>
            <person name="Mascher T."/>
            <person name="Medema M.H."/>
            <person name="Devos D.P."/>
            <person name="Kaster A.-K."/>
            <person name="Ovreas L."/>
            <person name="Rohde M."/>
            <person name="Galperin M.Y."/>
            <person name="Jogler C."/>
        </authorList>
    </citation>
    <scope>NUCLEOTIDE SEQUENCE [LARGE SCALE GENOMIC DNA]</scope>
    <source>
        <strain evidence="4 5">K22_7</strain>
    </source>
</reference>